<comment type="caution">
    <text evidence="2">The sequence shown here is derived from an EMBL/GenBank/DDBJ whole genome shotgun (WGS) entry which is preliminary data.</text>
</comment>
<evidence type="ECO:0000313" key="3">
    <source>
        <dbReference type="Proteomes" id="UP000727407"/>
    </source>
</evidence>
<comment type="similarity">
    <text evidence="1">Belongs to the glycosyl hydrolase 1 family.</text>
</comment>
<dbReference type="GO" id="GO:0004553">
    <property type="term" value="F:hydrolase activity, hydrolyzing O-glycosyl compounds"/>
    <property type="evidence" value="ECO:0007669"/>
    <property type="project" value="InterPro"/>
</dbReference>
<dbReference type="Pfam" id="PF00232">
    <property type="entry name" value="Glyco_hydro_1"/>
    <property type="match status" value="1"/>
</dbReference>
<name>A0A8J4X350_CLAMG</name>
<reference evidence="2" key="1">
    <citation type="submission" date="2020-07" db="EMBL/GenBank/DDBJ databases">
        <title>Clarias magur genome sequencing, assembly and annotation.</title>
        <authorList>
            <person name="Kushwaha B."/>
            <person name="Kumar R."/>
            <person name="Das P."/>
            <person name="Joshi C.G."/>
            <person name="Kumar D."/>
            <person name="Nagpure N.S."/>
            <person name="Pandey M."/>
            <person name="Agarwal S."/>
            <person name="Srivastava S."/>
            <person name="Singh M."/>
            <person name="Sahoo L."/>
            <person name="Jayasankar P."/>
            <person name="Meher P.K."/>
            <person name="Koringa P.G."/>
            <person name="Iquebal M.A."/>
            <person name="Das S.P."/>
            <person name="Bit A."/>
            <person name="Patnaik S."/>
            <person name="Patel N."/>
            <person name="Shah T.M."/>
            <person name="Hinsu A."/>
            <person name="Jena J.K."/>
        </authorList>
    </citation>
    <scope>NUCLEOTIDE SEQUENCE</scope>
    <source>
        <strain evidence="2">CIFAMagur01</strain>
        <tissue evidence="2">Testis</tissue>
    </source>
</reference>
<feature type="non-terminal residue" evidence="2">
    <location>
        <position position="89"/>
    </location>
</feature>
<feature type="non-terminal residue" evidence="2">
    <location>
        <position position="1"/>
    </location>
</feature>
<dbReference type="SUPFAM" id="SSF51445">
    <property type="entry name" value="(Trans)glycosidases"/>
    <property type="match status" value="1"/>
</dbReference>
<keyword evidence="3" id="KW-1185">Reference proteome</keyword>
<dbReference type="InterPro" id="IPR017853">
    <property type="entry name" value="GH"/>
</dbReference>
<evidence type="ECO:0000313" key="2">
    <source>
        <dbReference type="EMBL" id="KAF5891918.1"/>
    </source>
</evidence>
<dbReference type="OrthoDB" id="65569at2759"/>
<dbReference type="PANTHER" id="PTHR10353">
    <property type="entry name" value="GLYCOSYL HYDROLASE"/>
    <property type="match status" value="1"/>
</dbReference>
<dbReference type="Proteomes" id="UP000727407">
    <property type="component" value="Unassembled WGS sequence"/>
</dbReference>
<dbReference type="AlphaFoldDB" id="A0A8J4X350"/>
<organism evidence="2 3">
    <name type="scientific">Clarias magur</name>
    <name type="common">Asian catfish</name>
    <name type="synonym">Macropteronotus magur</name>
    <dbReference type="NCBI Taxonomy" id="1594786"/>
    <lineage>
        <taxon>Eukaryota</taxon>
        <taxon>Metazoa</taxon>
        <taxon>Chordata</taxon>
        <taxon>Craniata</taxon>
        <taxon>Vertebrata</taxon>
        <taxon>Euteleostomi</taxon>
        <taxon>Actinopterygii</taxon>
        <taxon>Neopterygii</taxon>
        <taxon>Teleostei</taxon>
        <taxon>Ostariophysi</taxon>
        <taxon>Siluriformes</taxon>
        <taxon>Clariidae</taxon>
        <taxon>Clarias</taxon>
    </lineage>
</organism>
<sequence>VVVDHVNVFGYTAWSLVDGFEWNSGYSIRRGLFYIDFNNPACTRVPKSTAQYYRQIIKDNGFLTDETERDIEGHFPCDFQFGVADYILQ</sequence>
<proteinExistence type="inferred from homology"/>
<protein>
    <submittedName>
        <fullName evidence="2">Beta-klotho</fullName>
    </submittedName>
</protein>
<dbReference type="PANTHER" id="PTHR10353:SF68">
    <property type="entry name" value="BETA-KLOTHO"/>
    <property type="match status" value="1"/>
</dbReference>
<accession>A0A8J4X350</accession>
<gene>
    <name evidence="2" type="primary">klb</name>
    <name evidence="2" type="ORF">DAT39_018380</name>
</gene>
<dbReference type="PRINTS" id="PR00131">
    <property type="entry name" value="GLHYDRLASE1"/>
</dbReference>
<dbReference type="Gene3D" id="3.20.20.80">
    <property type="entry name" value="Glycosidases"/>
    <property type="match status" value="1"/>
</dbReference>
<dbReference type="GO" id="GO:0005975">
    <property type="term" value="P:carbohydrate metabolic process"/>
    <property type="evidence" value="ECO:0007669"/>
    <property type="project" value="InterPro"/>
</dbReference>
<evidence type="ECO:0000256" key="1">
    <source>
        <dbReference type="RuleBase" id="RU003690"/>
    </source>
</evidence>
<dbReference type="InterPro" id="IPR001360">
    <property type="entry name" value="Glyco_hydro_1"/>
</dbReference>
<dbReference type="EMBL" id="QNUK01000542">
    <property type="protein sequence ID" value="KAF5891918.1"/>
    <property type="molecule type" value="Genomic_DNA"/>
</dbReference>